<evidence type="ECO:0000313" key="2">
    <source>
        <dbReference type="Proteomes" id="UP000182058"/>
    </source>
</evidence>
<reference evidence="1 2" key="1">
    <citation type="submission" date="2016-10" db="EMBL/GenBank/DDBJ databases">
        <authorList>
            <person name="Varghese N."/>
            <person name="Submissions S."/>
        </authorList>
    </citation>
    <scope>NUCLEOTIDE SEQUENCE [LARGE SCALE GENOMIC DNA]</scope>
    <source>
        <strain evidence="1 2">BS3667</strain>
    </source>
</reference>
<evidence type="ECO:0000313" key="1">
    <source>
        <dbReference type="EMBL" id="SDU48946.1"/>
    </source>
</evidence>
<sequence>MSLASLKDSVKASFDSRIHTCPRIKRVIQSLILGSCLALTVGCSARGKSDTFTLTADMPPGFAYVAKVTYVPVPGQSCNLGRYNNVKQQFNREWWAEYKATVEIEIHRARKGCELVLNGIDLEINGVYGKDFGDSGGDSGFIAVRDYLDARDKGTFNAAGESQFSGQCQWLFRTIGPKRYITKILDCKNTDAQGNVTKGRPFAAYTLDQLPGKTVKLKIKLADEEEPYMGDTWVKVPGGWKRCMGKGFEDQHAFCYGNHKDFSTFRMPDGRDTCTIYPGCTENKEIAP</sequence>
<name>A0ABY0VQI4_9PSED</name>
<protein>
    <recommendedName>
        <fullName evidence="3">Lipoprotein</fullName>
    </recommendedName>
</protein>
<keyword evidence="2" id="KW-1185">Reference proteome</keyword>
<accession>A0ABY0VQI4</accession>
<dbReference type="Proteomes" id="UP000182058">
    <property type="component" value="Chromosome I"/>
</dbReference>
<proteinExistence type="predicted"/>
<evidence type="ECO:0008006" key="3">
    <source>
        <dbReference type="Google" id="ProtNLM"/>
    </source>
</evidence>
<dbReference type="EMBL" id="LT629795">
    <property type="protein sequence ID" value="SDU48946.1"/>
    <property type="molecule type" value="Genomic_DNA"/>
</dbReference>
<gene>
    <name evidence="1" type="ORF">SAMN04490201_1998</name>
</gene>
<organism evidence="1 2">
    <name type="scientific">Pseudomonas psychrophila</name>
    <dbReference type="NCBI Taxonomy" id="122355"/>
    <lineage>
        <taxon>Bacteria</taxon>
        <taxon>Pseudomonadati</taxon>
        <taxon>Pseudomonadota</taxon>
        <taxon>Gammaproteobacteria</taxon>
        <taxon>Pseudomonadales</taxon>
        <taxon>Pseudomonadaceae</taxon>
        <taxon>Pseudomonas</taxon>
    </lineage>
</organism>